<dbReference type="AlphaFoldDB" id="A0A1V9Z5D0"/>
<dbReference type="Proteomes" id="UP000243217">
    <property type="component" value="Unassembled WGS sequence"/>
</dbReference>
<comment type="similarity">
    <text evidence="2">Belongs to the lipase maturation factor family.</text>
</comment>
<accession>A0A1V9Z5D0</accession>
<evidence type="ECO:0000313" key="15">
    <source>
        <dbReference type="Proteomes" id="UP000243217"/>
    </source>
</evidence>
<dbReference type="PANTHER" id="PTHR14463">
    <property type="entry name" value="LIPASE MATURATION FACTOR"/>
    <property type="match status" value="1"/>
</dbReference>
<dbReference type="InterPro" id="IPR009613">
    <property type="entry name" value="LMF"/>
</dbReference>
<feature type="transmembrane region" description="Helical" evidence="11">
    <location>
        <begin position="387"/>
        <end position="405"/>
    </location>
</feature>
<keyword evidence="4" id="KW-0256">Endoplasmic reticulum</keyword>
<dbReference type="GO" id="GO:0005789">
    <property type="term" value="C:endoplasmic reticulum membrane"/>
    <property type="evidence" value="ECO:0007669"/>
    <property type="project" value="UniProtKB-SubCell"/>
</dbReference>
<feature type="transmembrane region" description="Helical" evidence="11">
    <location>
        <begin position="344"/>
        <end position="367"/>
    </location>
</feature>
<dbReference type="STRING" id="74557.A0A1V9Z5D0"/>
<evidence type="ECO:0000259" key="12">
    <source>
        <dbReference type="Pfam" id="PF06762"/>
    </source>
</evidence>
<evidence type="ECO:0000313" key="14">
    <source>
        <dbReference type="EMBL" id="OQR93189.1"/>
    </source>
</evidence>
<feature type="transmembrane region" description="Helical" evidence="11">
    <location>
        <begin position="560"/>
        <end position="578"/>
    </location>
</feature>
<feature type="coiled-coil region" evidence="9">
    <location>
        <begin position="135"/>
        <end position="169"/>
    </location>
</feature>
<dbReference type="InterPro" id="IPR057434">
    <property type="entry name" value="LMF1/2_N"/>
</dbReference>
<dbReference type="InterPro" id="IPR057433">
    <property type="entry name" value="LMF1/2_C"/>
</dbReference>
<evidence type="ECO:0000256" key="9">
    <source>
        <dbReference type="SAM" id="Coils"/>
    </source>
</evidence>
<proteinExistence type="inferred from homology"/>
<keyword evidence="9" id="KW-0175">Coiled coil</keyword>
<evidence type="ECO:0000259" key="13">
    <source>
        <dbReference type="Pfam" id="PF25179"/>
    </source>
</evidence>
<evidence type="ECO:0000256" key="7">
    <source>
        <dbReference type="ARBA" id="ARBA00023180"/>
    </source>
</evidence>
<comment type="subcellular location">
    <subcellularLocation>
        <location evidence="1">Endoplasmic reticulum membrane</location>
        <topology evidence="1">Multi-pass membrane protein</topology>
    </subcellularLocation>
</comment>
<dbReference type="OrthoDB" id="434126at2759"/>
<evidence type="ECO:0000256" key="2">
    <source>
        <dbReference type="ARBA" id="ARBA00005512"/>
    </source>
</evidence>
<keyword evidence="6 11" id="KW-0472">Membrane</keyword>
<name>A0A1V9Z5D0_9STRA</name>
<sequence length="941" mass="106211">MVPPPTMDVPPATDASLLCLRLQIRKMQCHVAGVMEVLTKATPLPITEPELPPGETDKLIADLVVEVEKLKVHLVERNQENVRLIQENMELHAENAMLLEENTELRMNADSELSPTKTDLDTCESESNNPLDEKLDRLNTTLEAQTRENERLRMEMLVLSEECDRYKKERDDAQILVNRTLEDNTRLAGHGNQQQRIKYVQALKVENNRLTLKIHEMETRLRKDPSYIANSVGDKSAAKKSLAIERPMTPPSKFKLRTKSMSKRRYSTKYALFMFNPSLPNNLASFTDRLHHKRRRSIDGLEPVAAFLARITQQNDFGAHPLHFPSLVWFHEAMGLPPDLMMELLCLLGIGLALLSTINLLTTPEVFGTLWLSYLSISLMGQSFLHLQWDVLLLEVGFLAIWLAAPFDMVNTFKPSATIVWALRFAFFKLTLMSGAAKIQSACPTWLGLTALDFHYATQPLPAPTSWFAHQFSPIVQRATAALTLWIEGPMSLLLMSPFAGHRTIAALAQCILQASILLTGNFGFFNMITLVLAITLVPETEETEPKESKWKYAHLVTKAFGYIFPFAAAYFMFEFVYEFSTPVSIRYAWSVGQTQTILNVFIRVSLLISTSIVLVSMLSQIGRLGYSAVCDALQCNPKGFLSFSHCLCISFIGLVVFMASTTHVASLDPQLELPIWLRNTGIITSRFQITGSYGFQRQMPGVGKIQRHNNDYAIVARPEIIIEGSVDEGNTWLPYHFKYKPGDIYTTPSFIGPHQPRLDWLMAAASQTEYAKAPWIVHLIDKLLLGSPTAKSLLDITRDPFPDSPPKLIRAQLYSYDFTRYNTSWARSTPNAVILSKSMNASQWWTRKLNKEYMPALDANNPSVAKFLEAHGWKRYHHDLPLDPPCLNSTRPVLCHSLQQLHDIPTAFLQCVMALCIAVSVGIPLVLTEKPKNDQGYNFV</sequence>
<feature type="transmembrane region" description="Helical" evidence="11">
    <location>
        <begin position="512"/>
        <end position="539"/>
    </location>
</feature>
<evidence type="ECO:0000256" key="11">
    <source>
        <dbReference type="SAM" id="Phobius"/>
    </source>
</evidence>
<feature type="transmembrane region" description="Helical" evidence="11">
    <location>
        <begin position="640"/>
        <end position="660"/>
    </location>
</feature>
<evidence type="ECO:0000256" key="5">
    <source>
        <dbReference type="ARBA" id="ARBA00022989"/>
    </source>
</evidence>
<evidence type="ECO:0000256" key="6">
    <source>
        <dbReference type="ARBA" id="ARBA00023136"/>
    </source>
</evidence>
<feature type="region of interest" description="Disordered" evidence="10">
    <location>
        <begin position="111"/>
        <end position="132"/>
    </location>
</feature>
<feature type="transmembrane region" description="Helical" evidence="11">
    <location>
        <begin position="908"/>
        <end position="928"/>
    </location>
</feature>
<dbReference type="Pfam" id="PF06762">
    <property type="entry name" value="LMF1"/>
    <property type="match status" value="1"/>
</dbReference>
<dbReference type="GO" id="GO:0051604">
    <property type="term" value="P:protein maturation"/>
    <property type="evidence" value="ECO:0007669"/>
    <property type="project" value="InterPro"/>
</dbReference>
<protein>
    <recommendedName>
        <fullName evidence="8">Lipase maturation factor 2</fullName>
    </recommendedName>
</protein>
<evidence type="ECO:0000256" key="3">
    <source>
        <dbReference type="ARBA" id="ARBA00022692"/>
    </source>
</evidence>
<evidence type="ECO:0000256" key="4">
    <source>
        <dbReference type="ARBA" id="ARBA00022824"/>
    </source>
</evidence>
<keyword evidence="3 11" id="KW-0812">Transmembrane</keyword>
<feature type="domain" description="Lipase maturation factor 1/2 C-terminal" evidence="13">
    <location>
        <begin position="717"/>
        <end position="856"/>
    </location>
</feature>
<dbReference type="Pfam" id="PF25179">
    <property type="entry name" value="LMF1_C"/>
    <property type="match status" value="1"/>
</dbReference>
<keyword evidence="5 11" id="KW-1133">Transmembrane helix</keyword>
<dbReference type="PANTHER" id="PTHR14463:SF5">
    <property type="entry name" value="LIPASE MATURATION FACTOR 2"/>
    <property type="match status" value="1"/>
</dbReference>
<organism evidence="14 15">
    <name type="scientific">Thraustotheca clavata</name>
    <dbReference type="NCBI Taxonomy" id="74557"/>
    <lineage>
        <taxon>Eukaryota</taxon>
        <taxon>Sar</taxon>
        <taxon>Stramenopiles</taxon>
        <taxon>Oomycota</taxon>
        <taxon>Saprolegniomycetes</taxon>
        <taxon>Saprolegniales</taxon>
        <taxon>Achlyaceae</taxon>
        <taxon>Thraustotheca</taxon>
    </lineage>
</organism>
<feature type="transmembrane region" description="Helical" evidence="11">
    <location>
        <begin position="598"/>
        <end position="619"/>
    </location>
</feature>
<feature type="domain" description="Lipase maturation factor 1/2 N-terminal" evidence="12">
    <location>
        <begin position="386"/>
        <end position="540"/>
    </location>
</feature>
<reference evidence="14 15" key="1">
    <citation type="journal article" date="2014" name="Genome Biol. Evol.">
        <title>The secreted proteins of Achlya hypogyna and Thraustotheca clavata identify the ancestral oomycete secretome and reveal gene acquisitions by horizontal gene transfer.</title>
        <authorList>
            <person name="Misner I."/>
            <person name="Blouin N."/>
            <person name="Leonard G."/>
            <person name="Richards T.A."/>
            <person name="Lane C.E."/>
        </authorList>
    </citation>
    <scope>NUCLEOTIDE SEQUENCE [LARGE SCALE GENOMIC DNA]</scope>
    <source>
        <strain evidence="14 15">ATCC 34112</strain>
    </source>
</reference>
<comment type="caution">
    <text evidence="14">The sequence shown here is derived from an EMBL/GenBank/DDBJ whole genome shotgun (WGS) entry which is preliminary data.</text>
</comment>
<keyword evidence="15" id="KW-1185">Reference proteome</keyword>
<gene>
    <name evidence="14" type="ORF">THRCLA_08510</name>
</gene>
<evidence type="ECO:0000256" key="8">
    <source>
        <dbReference type="ARBA" id="ARBA00040643"/>
    </source>
</evidence>
<dbReference type="EMBL" id="JNBS01002272">
    <property type="protein sequence ID" value="OQR93189.1"/>
    <property type="molecule type" value="Genomic_DNA"/>
</dbReference>
<evidence type="ECO:0000256" key="10">
    <source>
        <dbReference type="SAM" id="MobiDB-lite"/>
    </source>
</evidence>
<evidence type="ECO:0000256" key="1">
    <source>
        <dbReference type="ARBA" id="ARBA00004477"/>
    </source>
</evidence>
<keyword evidence="7" id="KW-0325">Glycoprotein</keyword>